<dbReference type="GO" id="GO:0005736">
    <property type="term" value="C:RNA polymerase I complex"/>
    <property type="evidence" value="ECO:0007669"/>
    <property type="project" value="TreeGrafter"/>
</dbReference>
<keyword evidence="8" id="KW-0812">Transmembrane</keyword>
<keyword evidence="6" id="KW-0804">Transcription</keyword>
<dbReference type="InterPro" id="IPR020789">
    <property type="entry name" value="RNA_pol_suN_Zn-BS"/>
</dbReference>
<dbReference type="GO" id="GO:0042797">
    <property type="term" value="P:tRNA transcription by RNA polymerase III"/>
    <property type="evidence" value="ECO:0007669"/>
    <property type="project" value="TreeGrafter"/>
</dbReference>
<sequence length="156" mass="17673">MSKKFRITFQCLGLLFHSDLFLVITVMPLAYVQKDKVVATAACAEAAAEEVVRFVGSIVEARAGDRRLVEAAPRIPPATLENMIIPVRCFTCGKVIGNKYDAYIRLLKMEDKTEGEALDALALKRYCCRRMLLTHVDLIEKLLQYDNFERSARESR</sequence>
<proteinExistence type="inferred from homology"/>
<evidence type="ECO:0000313" key="10">
    <source>
        <dbReference type="Proteomes" id="UP000324585"/>
    </source>
</evidence>
<dbReference type="Pfam" id="PF01194">
    <property type="entry name" value="RNA_pol_N"/>
    <property type="match status" value="1"/>
</dbReference>
<comment type="similarity">
    <text evidence="7">Belongs to the archaeal Rpo10/eukaryotic RPB10 RNA polymerase subunit family.</text>
</comment>
<dbReference type="Proteomes" id="UP000324585">
    <property type="component" value="Unassembled WGS sequence"/>
</dbReference>
<gene>
    <name evidence="9" type="ORF">FVE85_6275</name>
</gene>
<evidence type="ECO:0000256" key="3">
    <source>
        <dbReference type="ARBA" id="ARBA00022478"/>
    </source>
</evidence>
<comment type="subcellular location">
    <subcellularLocation>
        <location evidence="1">Nucleus</location>
    </subcellularLocation>
</comment>
<accession>A0A5J4Z621</accession>
<dbReference type="FunFam" id="1.10.10.60:FF:000024">
    <property type="entry name" value="DNA-directed RNA polymerases I, II, and III subunit"/>
    <property type="match status" value="1"/>
</dbReference>
<dbReference type="GO" id="GO:0006360">
    <property type="term" value="P:transcription by RNA polymerase I"/>
    <property type="evidence" value="ECO:0007669"/>
    <property type="project" value="TreeGrafter"/>
</dbReference>
<dbReference type="SUPFAM" id="SSF46924">
    <property type="entry name" value="RNA polymerase subunit RPB10"/>
    <property type="match status" value="1"/>
</dbReference>
<keyword evidence="10" id="KW-1185">Reference proteome</keyword>
<evidence type="ECO:0000256" key="5">
    <source>
        <dbReference type="ARBA" id="ARBA00022833"/>
    </source>
</evidence>
<evidence type="ECO:0000256" key="2">
    <source>
        <dbReference type="ARBA" id="ARBA00020813"/>
    </source>
</evidence>
<keyword evidence="3 9" id="KW-0240">DNA-directed RNA polymerase</keyword>
<evidence type="ECO:0000313" key="9">
    <source>
        <dbReference type="EMBL" id="KAA8498690.1"/>
    </source>
</evidence>
<evidence type="ECO:0000256" key="6">
    <source>
        <dbReference type="ARBA" id="ARBA00023163"/>
    </source>
</evidence>
<dbReference type="PROSITE" id="PS01112">
    <property type="entry name" value="RNA_POL_N_8KD"/>
    <property type="match status" value="1"/>
</dbReference>
<dbReference type="GO" id="GO:0005665">
    <property type="term" value="C:RNA polymerase II, core complex"/>
    <property type="evidence" value="ECO:0007669"/>
    <property type="project" value="UniProtKB-ARBA"/>
</dbReference>
<dbReference type="AlphaFoldDB" id="A0A5J4Z621"/>
<keyword evidence="4" id="KW-0479">Metal-binding</keyword>
<reference evidence="10" key="1">
    <citation type="journal article" date="2019" name="Nat. Commun.">
        <title>Expansion of phycobilisome linker gene families in mesophilic red algae.</title>
        <authorList>
            <person name="Lee J."/>
            <person name="Kim D."/>
            <person name="Bhattacharya D."/>
            <person name="Yoon H.S."/>
        </authorList>
    </citation>
    <scope>NUCLEOTIDE SEQUENCE [LARGE SCALE GENOMIC DNA]</scope>
    <source>
        <strain evidence="10">CCMP 1328</strain>
    </source>
</reference>
<dbReference type="GO" id="GO:0003899">
    <property type="term" value="F:DNA-directed RNA polymerase activity"/>
    <property type="evidence" value="ECO:0007669"/>
    <property type="project" value="InterPro"/>
</dbReference>
<dbReference type="GO" id="GO:0006366">
    <property type="term" value="P:transcription by RNA polymerase II"/>
    <property type="evidence" value="ECO:0007669"/>
    <property type="project" value="TreeGrafter"/>
</dbReference>
<evidence type="ECO:0000256" key="7">
    <source>
        <dbReference type="ARBA" id="ARBA00025720"/>
    </source>
</evidence>
<comment type="caution">
    <text evidence="9">The sequence shown here is derived from an EMBL/GenBank/DDBJ whole genome shotgun (WGS) entry which is preliminary data.</text>
</comment>
<dbReference type="InterPro" id="IPR000268">
    <property type="entry name" value="RPABC5/Rpb10"/>
</dbReference>
<dbReference type="GO" id="GO:0003677">
    <property type="term" value="F:DNA binding"/>
    <property type="evidence" value="ECO:0007669"/>
    <property type="project" value="InterPro"/>
</dbReference>
<dbReference type="PANTHER" id="PTHR23431">
    <property type="entry name" value="DNA-DIRECTED RNA POLYMERASES I, II, AND III SUBUNIT RPABC5 FAMILY MEMBER"/>
    <property type="match status" value="1"/>
</dbReference>
<dbReference type="InterPro" id="IPR023580">
    <property type="entry name" value="RNA_pol_su_RPB10"/>
</dbReference>
<evidence type="ECO:0000256" key="4">
    <source>
        <dbReference type="ARBA" id="ARBA00022723"/>
    </source>
</evidence>
<dbReference type="GO" id="GO:0005666">
    <property type="term" value="C:RNA polymerase III complex"/>
    <property type="evidence" value="ECO:0007669"/>
    <property type="project" value="TreeGrafter"/>
</dbReference>
<dbReference type="Gene3D" id="1.10.10.60">
    <property type="entry name" value="Homeodomain-like"/>
    <property type="match status" value="1"/>
</dbReference>
<dbReference type="GO" id="GO:0008270">
    <property type="term" value="F:zinc ion binding"/>
    <property type="evidence" value="ECO:0007669"/>
    <property type="project" value="InterPro"/>
</dbReference>
<organism evidence="9 10">
    <name type="scientific">Porphyridium purpureum</name>
    <name type="common">Red alga</name>
    <name type="synonym">Porphyridium cruentum</name>
    <dbReference type="NCBI Taxonomy" id="35688"/>
    <lineage>
        <taxon>Eukaryota</taxon>
        <taxon>Rhodophyta</taxon>
        <taxon>Bangiophyceae</taxon>
        <taxon>Porphyridiales</taxon>
        <taxon>Porphyridiaceae</taxon>
        <taxon>Porphyridium</taxon>
    </lineage>
</organism>
<evidence type="ECO:0000256" key="1">
    <source>
        <dbReference type="ARBA" id="ARBA00004123"/>
    </source>
</evidence>
<name>A0A5J4Z621_PORPP</name>
<keyword evidence="8" id="KW-0472">Membrane</keyword>
<feature type="transmembrane region" description="Helical" evidence="8">
    <location>
        <begin position="12"/>
        <end position="31"/>
    </location>
</feature>
<dbReference type="EMBL" id="VRMN01000001">
    <property type="protein sequence ID" value="KAA8498690.1"/>
    <property type="molecule type" value="Genomic_DNA"/>
</dbReference>
<protein>
    <recommendedName>
        <fullName evidence="2">DNA-directed RNA polymerases I, II, and III subunit RPABC5</fullName>
    </recommendedName>
</protein>
<evidence type="ECO:0000256" key="8">
    <source>
        <dbReference type="SAM" id="Phobius"/>
    </source>
</evidence>
<keyword evidence="5" id="KW-0862">Zinc</keyword>
<dbReference type="OrthoDB" id="10258858at2759"/>
<dbReference type="NCBIfam" id="NF003089">
    <property type="entry name" value="PRK04016.1"/>
    <property type="match status" value="1"/>
</dbReference>
<keyword evidence="8" id="KW-1133">Transmembrane helix</keyword>
<dbReference type="PANTHER" id="PTHR23431:SF3">
    <property type="entry name" value="DNA-DIRECTED RNA POLYMERASES I, II, AND III SUBUNIT RPABC5"/>
    <property type="match status" value="1"/>
</dbReference>
<dbReference type="HAMAP" id="MF_00250">
    <property type="entry name" value="RNApol_arch_Rpo10"/>
    <property type="match status" value="1"/>
</dbReference>